<evidence type="ECO:0000259" key="2">
    <source>
        <dbReference type="PROSITE" id="PS50113"/>
    </source>
</evidence>
<dbReference type="NCBIfam" id="TIGR00229">
    <property type="entry name" value="sensory_box"/>
    <property type="match status" value="2"/>
</dbReference>
<dbReference type="AlphaFoldDB" id="I4EWZ6"/>
<feature type="domain" description="PAC" evidence="2">
    <location>
        <begin position="200"/>
        <end position="251"/>
    </location>
</feature>
<dbReference type="InterPro" id="IPR011006">
    <property type="entry name" value="CheY-like_superfamily"/>
</dbReference>
<dbReference type="STRING" id="477641.MODMU_2480"/>
<evidence type="ECO:0000259" key="1">
    <source>
        <dbReference type="PROSITE" id="PS50112"/>
    </source>
</evidence>
<dbReference type="InterPro" id="IPR000014">
    <property type="entry name" value="PAS"/>
</dbReference>
<dbReference type="SMART" id="SM00091">
    <property type="entry name" value="PAS"/>
    <property type="match status" value="2"/>
</dbReference>
<evidence type="ECO:0000313" key="5">
    <source>
        <dbReference type="Proteomes" id="UP000006461"/>
    </source>
</evidence>
<dbReference type="PROSITE" id="PS50921">
    <property type="entry name" value="ANTAR"/>
    <property type="match status" value="1"/>
</dbReference>
<organism evidence="4 5">
    <name type="scientific">Modestobacter italicus (strain DSM 44449 / CECT 9708 / BC 501)</name>
    <dbReference type="NCBI Taxonomy" id="2732864"/>
    <lineage>
        <taxon>Bacteria</taxon>
        <taxon>Bacillati</taxon>
        <taxon>Actinomycetota</taxon>
        <taxon>Actinomycetes</taxon>
        <taxon>Geodermatophilales</taxon>
        <taxon>Geodermatophilaceae</taxon>
        <taxon>Modestobacter</taxon>
    </lineage>
</organism>
<dbReference type="InterPro" id="IPR000700">
    <property type="entry name" value="PAS-assoc_C"/>
</dbReference>
<feature type="domain" description="ANTAR" evidence="3">
    <location>
        <begin position="246"/>
        <end position="307"/>
    </location>
</feature>
<dbReference type="InterPro" id="IPR036388">
    <property type="entry name" value="WH-like_DNA-bd_sf"/>
</dbReference>
<dbReference type="PANTHER" id="PTHR44757:SF2">
    <property type="entry name" value="BIOFILM ARCHITECTURE MAINTENANCE PROTEIN MBAA"/>
    <property type="match status" value="1"/>
</dbReference>
<dbReference type="InterPro" id="IPR001610">
    <property type="entry name" value="PAC"/>
</dbReference>
<dbReference type="InterPro" id="IPR035965">
    <property type="entry name" value="PAS-like_dom_sf"/>
</dbReference>
<dbReference type="KEGG" id="mmar:MODMU_2480"/>
<feature type="domain" description="PAS" evidence="1">
    <location>
        <begin position="128"/>
        <end position="187"/>
    </location>
</feature>
<accession>I4EWZ6</accession>
<dbReference type="PROSITE" id="PS50112">
    <property type="entry name" value="PAS"/>
    <property type="match status" value="2"/>
</dbReference>
<dbReference type="eggNOG" id="COG3829">
    <property type="taxonomic scope" value="Bacteria"/>
</dbReference>
<dbReference type="eggNOG" id="COG2202">
    <property type="taxonomic scope" value="Bacteria"/>
</dbReference>
<dbReference type="InterPro" id="IPR013767">
    <property type="entry name" value="PAS_fold"/>
</dbReference>
<sequence length="313" mass="34137">MAPDEDLASGAVPSNWADADRLLDSLGHAVIATDLGGSIVRWNAAAERLYGWTAEEILGRHIADVTVSEAGKEHGDEIMRALREGRPWSGSFSVVRKDGSTFSALVTDVGVRTDDGRLAGIVGVSTDLGDALRPLLARSSDAVLVTSGSGTVSYASPAFTRLFDWPEERVLGMRLWDLVHPDDRSVVMPPAAREGRHDSPALECRLRCSDDSWRWVEMVVSDLLDDPAVRGRICNIRDVTERRSAQERLAELNEQLETALTSRVVIEQAKGMLAERRGISVEEAFQSLRKHARHHNASLQDVATAVVTLGLSP</sequence>
<dbReference type="PROSITE" id="PS50113">
    <property type="entry name" value="PAC"/>
    <property type="match status" value="1"/>
</dbReference>
<dbReference type="InterPro" id="IPR052155">
    <property type="entry name" value="Biofilm_reg_signaling"/>
</dbReference>
<dbReference type="HOGENOM" id="CLU_888004_0_0_11"/>
<dbReference type="EMBL" id="FO203431">
    <property type="protein sequence ID" value="CCH87909.1"/>
    <property type="molecule type" value="Genomic_DNA"/>
</dbReference>
<dbReference type="SMART" id="SM00086">
    <property type="entry name" value="PAC"/>
    <property type="match status" value="2"/>
</dbReference>
<dbReference type="Pfam" id="PF00989">
    <property type="entry name" value="PAS"/>
    <property type="match status" value="1"/>
</dbReference>
<evidence type="ECO:0000259" key="3">
    <source>
        <dbReference type="PROSITE" id="PS50921"/>
    </source>
</evidence>
<dbReference type="PANTHER" id="PTHR44757">
    <property type="entry name" value="DIGUANYLATE CYCLASE DGCP"/>
    <property type="match status" value="1"/>
</dbReference>
<dbReference type="SMART" id="SM01012">
    <property type="entry name" value="ANTAR"/>
    <property type="match status" value="1"/>
</dbReference>
<dbReference type="Proteomes" id="UP000006461">
    <property type="component" value="Chromosome"/>
</dbReference>
<dbReference type="Pfam" id="PF03861">
    <property type="entry name" value="ANTAR"/>
    <property type="match status" value="1"/>
</dbReference>
<dbReference type="Pfam" id="PF08448">
    <property type="entry name" value="PAS_4"/>
    <property type="match status" value="1"/>
</dbReference>
<name>I4EWZ6_MODI5</name>
<dbReference type="InterPro" id="IPR013656">
    <property type="entry name" value="PAS_4"/>
</dbReference>
<dbReference type="SUPFAM" id="SSF55785">
    <property type="entry name" value="PYP-like sensor domain (PAS domain)"/>
    <property type="match status" value="2"/>
</dbReference>
<dbReference type="OrthoDB" id="3683444at2"/>
<dbReference type="SUPFAM" id="SSF52172">
    <property type="entry name" value="CheY-like"/>
    <property type="match status" value="1"/>
</dbReference>
<reference evidence="4 5" key="1">
    <citation type="journal article" date="2012" name="J. Bacteriol.">
        <title>Genome Sequence of Radiation-Resistant Modestobacter marinus Strain BC501, a Representative Actinobacterium That Thrives on Calcareous Stone Surfaces.</title>
        <authorList>
            <person name="Normand P."/>
            <person name="Gury J."/>
            <person name="Pujic P."/>
            <person name="Chouaia B."/>
            <person name="Crotti E."/>
            <person name="Brusetti L."/>
            <person name="Daffonchio D."/>
            <person name="Vacherie B."/>
            <person name="Barbe V."/>
            <person name="Medigue C."/>
            <person name="Calteau A."/>
            <person name="Ghodhbane-Gtari F."/>
            <person name="Essoussi I."/>
            <person name="Nouioui I."/>
            <person name="Abbassi-Ghozzi I."/>
            <person name="Gtari M."/>
        </authorList>
    </citation>
    <scope>NUCLEOTIDE SEQUENCE [LARGE SCALE GENOMIC DNA]</scope>
    <source>
        <strain evidence="5">BC 501</strain>
    </source>
</reference>
<dbReference type="CDD" id="cd00130">
    <property type="entry name" value="PAS"/>
    <property type="match status" value="2"/>
</dbReference>
<dbReference type="Gene3D" id="1.10.10.10">
    <property type="entry name" value="Winged helix-like DNA-binding domain superfamily/Winged helix DNA-binding domain"/>
    <property type="match status" value="1"/>
</dbReference>
<dbReference type="GO" id="GO:0003723">
    <property type="term" value="F:RNA binding"/>
    <property type="evidence" value="ECO:0007669"/>
    <property type="project" value="InterPro"/>
</dbReference>
<dbReference type="PATRIC" id="fig|477641.3.peg.2359"/>
<dbReference type="Gene3D" id="3.30.450.20">
    <property type="entry name" value="PAS domain"/>
    <property type="match status" value="2"/>
</dbReference>
<keyword evidence="5" id="KW-1185">Reference proteome</keyword>
<dbReference type="InterPro" id="IPR005561">
    <property type="entry name" value="ANTAR"/>
</dbReference>
<evidence type="ECO:0000313" key="4">
    <source>
        <dbReference type="EMBL" id="CCH87909.1"/>
    </source>
</evidence>
<proteinExistence type="predicted"/>
<feature type="domain" description="PAS" evidence="1">
    <location>
        <begin position="15"/>
        <end position="85"/>
    </location>
</feature>
<evidence type="ECO:0008006" key="6">
    <source>
        <dbReference type="Google" id="ProtNLM"/>
    </source>
</evidence>
<protein>
    <recommendedName>
        <fullName evidence="6">PAS/PAC sensor protein</fullName>
    </recommendedName>
</protein>
<gene>
    <name evidence="4" type="ordered locus">MODMU_2480</name>
</gene>